<dbReference type="PANTHER" id="PTHR46502:SF7">
    <property type="entry name" value="ELICITOR-RESPONSIVE-LIKE PROTEIN"/>
    <property type="match status" value="1"/>
</dbReference>
<dbReference type="KEGG" id="aprc:113852309"/>
<reference evidence="4" key="1">
    <citation type="journal article" date="2019" name="Toxins">
        <title>Detection of Abrin-Like and Prepropulchellin-Like Toxin Genes and Transcripts Using Whole Genome Sequencing and Full-Length Transcript Sequencing of Abrus precatorius.</title>
        <authorList>
            <person name="Hovde B.T."/>
            <person name="Daligault H.E."/>
            <person name="Hanschen E.R."/>
            <person name="Kunde Y.A."/>
            <person name="Johnson M.B."/>
            <person name="Starkenburg S.R."/>
            <person name="Johnson S.L."/>
        </authorList>
    </citation>
    <scope>NUCLEOTIDE SEQUENCE [LARGE SCALE GENOMIC DNA]</scope>
</reference>
<evidence type="ECO:0000259" key="3">
    <source>
        <dbReference type="PROSITE" id="PS50004"/>
    </source>
</evidence>
<dbReference type="OrthoDB" id="419768at2759"/>
<sequence length="138" mass="15613">MPRGTLEVILISAKDLHDSDFFKKMDPYVILTYRTQEHRSSVAKGAGSKAHWNESFLFTVSDSVSELNLRLMDKDSLTNDDFLGQTKINLETVFAEGTIPETAYNVVKEQEYCGELKVALTFNSERSSEVDYGKDNFS</sequence>
<dbReference type="PANTHER" id="PTHR46502">
    <property type="entry name" value="C2 DOMAIN-CONTAINING"/>
    <property type="match status" value="1"/>
</dbReference>
<proteinExistence type="predicted"/>
<feature type="domain" description="C2" evidence="3">
    <location>
        <begin position="1"/>
        <end position="103"/>
    </location>
</feature>
<dbReference type="GeneID" id="113852309"/>
<keyword evidence="2" id="KW-0106">Calcium</keyword>
<keyword evidence="4" id="KW-1185">Reference proteome</keyword>
<dbReference type="InterPro" id="IPR000008">
    <property type="entry name" value="C2_dom"/>
</dbReference>
<dbReference type="RefSeq" id="XP_027338343.1">
    <property type="nucleotide sequence ID" value="XM_027482542.1"/>
</dbReference>
<evidence type="ECO:0000313" key="4">
    <source>
        <dbReference type="Proteomes" id="UP000694853"/>
    </source>
</evidence>
<dbReference type="SMART" id="SM00239">
    <property type="entry name" value="C2"/>
    <property type="match status" value="1"/>
</dbReference>
<gene>
    <name evidence="5" type="primary">LOC113852309</name>
</gene>
<dbReference type="Gene3D" id="2.60.40.150">
    <property type="entry name" value="C2 domain"/>
    <property type="match status" value="1"/>
</dbReference>
<name>A0A8B8K5G7_ABRPR</name>
<dbReference type="Proteomes" id="UP000694853">
    <property type="component" value="Unplaced"/>
</dbReference>
<keyword evidence="1" id="KW-0479">Metal-binding</keyword>
<organism evidence="4 5">
    <name type="scientific">Abrus precatorius</name>
    <name type="common">Indian licorice</name>
    <name type="synonym">Glycine abrus</name>
    <dbReference type="NCBI Taxonomy" id="3816"/>
    <lineage>
        <taxon>Eukaryota</taxon>
        <taxon>Viridiplantae</taxon>
        <taxon>Streptophyta</taxon>
        <taxon>Embryophyta</taxon>
        <taxon>Tracheophyta</taxon>
        <taxon>Spermatophyta</taxon>
        <taxon>Magnoliopsida</taxon>
        <taxon>eudicotyledons</taxon>
        <taxon>Gunneridae</taxon>
        <taxon>Pentapetalae</taxon>
        <taxon>rosids</taxon>
        <taxon>fabids</taxon>
        <taxon>Fabales</taxon>
        <taxon>Fabaceae</taxon>
        <taxon>Papilionoideae</taxon>
        <taxon>50 kb inversion clade</taxon>
        <taxon>NPAAA clade</taxon>
        <taxon>indigoferoid/millettioid clade</taxon>
        <taxon>Abreae</taxon>
        <taxon>Abrus</taxon>
    </lineage>
</organism>
<dbReference type="AlphaFoldDB" id="A0A8B8K5G7"/>
<evidence type="ECO:0000256" key="2">
    <source>
        <dbReference type="ARBA" id="ARBA00022837"/>
    </source>
</evidence>
<dbReference type="Pfam" id="PF00168">
    <property type="entry name" value="C2"/>
    <property type="match status" value="1"/>
</dbReference>
<dbReference type="PROSITE" id="PS50004">
    <property type="entry name" value="C2"/>
    <property type="match status" value="1"/>
</dbReference>
<protein>
    <submittedName>
        <fullName evidence="5">C2 domain-containing protein At1g63220-like</fullName>
    </submittedName>
</protein>
<evidence type="ECO:0000313" key="5">
    <source>
        <dbReference type="RefSeq" id="XP_027338343.1"/>
    </source>
</evidence>
<dbReference type="GO" id="GO:0046872">
    <property type="term" value="F:metal ion binding"/>
    <property type="evidence" value="ECO:0007669"/>
    <property type="project" value="UniProtKB-KW"/>
</dbReference>
<dbReference type="SUPFAM" id="SSF49562">
    <property type="entry name" value="C2 domain (Calcium/lipid-binding domain, CaLB)"/>
    <property type="match status" value="1"/>
</dbReference>
<reference evidence="5" key="2">
    <citation type="submission" date="2025-08" db="UniProtKB">
        <authorList>
            <consortium name="RefSeq"/>
        </authorList>
    </citation>
    <scope>IDENTIFICATION</scope>
    <source>
        <tissue evidence="5">Young leaves</tissue>
    </source>
</reference>
<evidence type="ECO:0000256" key="1">
    <source>
        <dbReference type="ARBA" id="ARBA00022723"/>
    </source>
</evidence>
<accession>A0A8B8K5G7</accession>
<dbReference type="InterPro" id="IPR035892">
    <property type="entry name" value="C2_domain_sf"/>
</dbReference>